<dbReference type="AlphaFoldDB" id="A0A161ZWL8"/>
<dbReference type="EMBL" id="AUYB01000106">
    <property type="protein sequence ID" value="KZN36699.1"/>
    <property type="molecule type" value="Genomic_DNA"/>
</dbReference>
<dbReference type="Pfam" id="PF14094">
    <property type="entry name" value="DUF4272"/>
    <property type="match status" value="1"/>
</dbReference>
<comment type="caution">
    <text evidence="1">The sequence shown here is derived from an EMBL/GenBank/DDBJ whole genome shotgun (WGS) entry which is preliminary data.</text>
</comment>
<dbReference type="PATRIC" id="fig|1365250.3.peg.3080"/>
<proteinExistence type="predicted"/>
<reference evidence="1 2" key="1">
    <citation type="submission" date="2013-07" db="EMBL/GenBank/DDBJ databases">
        <title>Comparative Genomic and Metabolomic Analysis of Twelve Strains of Pseudoalteromonas luteoviolacea.</title>
        <authorList>
            <person name="Vynne N.G."/>
            <person name="Mansson M."/>
            <person name="Gram L."/>
        </authorList>
    </citation>
    <scope>NUCLEOTIDE SEQUENCE [LARGE SCALE GENOMIC DNA]</scope>
    <source>
        <strain evidence="1 2">DSM 6061</strain>
    </source>
</reference>
<dbReference type="InterPro" id="IPR025368">
    <property type="entry name" value="DUF4272"/>
</dbReference>
<accession>A0A161ZWL8</accession>
<gene>
    <name evidence="1" type="ORF">N475_17385</name>
</gene>
<evidence type="ECO:0008006" key="3">
    <source>
        <dbReference type="Google" id="ProtNLM"/>
    </source>
</evidence>
<protein>
    <recommendedName>
        <fullName evidence="3">DUF4272 domain-containing protein</fullName>
    </recommendedName>
</protein>
<dbReference type="RefSeq" id="WP_063357588.1">
    <property type="nucleotide sequence ID" value="NZ_AQHB01000049.1"/>
</dbReference>
<evidence type="ECO:0000313" key="1">
    <source>
        <dbReference type="EMBL" id="KZN36699.1"/>
    </source>
</evidence>
<evidence type="ECO:0000313" key="2">
    <source>
        <dbReference type="Proteomes" id="UP000076643"/>
    </source>
</evidence>
<dbReference type="Proteomes" id="UP000076643">
    <property type="component" value="Unassembled WGS sequence"/>
</dbReference>
<name>A0A161ZWL8_9GAMM</name>
<keyword evidence="2" id="KW-1185">Reference proteome</keyword>
<organism evidence="1 2">
    <name type="scientific">Pseudoalteromonas luteoviolacea DSM 6061</name>
    <dbReference type="NCBI Taxonomy" id="1365250"/>
    <lineage>
        <taxon>Bacteria</taxon>
        <taxon>Pseudomonadati</taxon>
        <taxon>Pseudomonadota</taxon>
        <taxon>Gammaproteobacteria</taxon>
        <taxon>Alteromonadales</taxon>
        <taxon>Pseudoalteromonadaceae</taxon>
        <taxon>Pseudoalteromonas</taxon>
    </lineage>
</organism>
<sequence length="204" mass="23424">MELELIKQRNKAYLDSIGIITNASLPTIEELIEVKPQGAESIAKRICALSYVIGLAYGADPKQLRDYLKSYGLWESVTYREKRLLEAELISTKEQNEIRWMVESMQALAWSLGIVELDNLKNCDDDLADNFPIKSDPSEFIKEASRVSIYDIQKNCDLLYQMHWACNHDNSQNQLDKGVICARRSALDWVYGVDPEWEDIPMDT</sequence>